<reference evidence="1 2" key="1">
    <citation type="journal article" date="2014" name="Nature">
        <title>An environmental bacterial taxon with a large and distinct metabolic repertoire.</title>
        <authorList>
            <person name="Wilson M.C."/>
            <person name="Mori T."/>
            <person name="Ruckert C."/>
            <person name="Uria A.R."/>
            <person name="Helf M.J."/>
            <person name="Takada K."/>
            <person name="Gernert C."/>
            <person name="Steffens U.A."/>
            <person name="Heycke N."/>
            <person name="Schmitt S."/>
            <person name="Rinke C."/>
            <person name="Helfrich E.J."/>
            <person name="Brachmann A.O."/>
            <person name="Gurgui C."/>
            <person name="Wakimoto T."/>
            <person name="Kracht M."/>
            <person name="Crusemann M."/>
            <person name="Hentschel U."/>
            <person name="Abe I."/>
            <person name="Matsunaga S."/>
            <person name="Kalinowski J."/>
            <person name="Takeyama H."/>
            <person name="Piel J."/>
        </authorList>
    </citation>
    <scope>NUCLEOTIDE SEQUENCE [LARGE SCALE GENOMIC DNA]</scope>
    <source>
        <strain evidence="2">TSY2</strain>
    </source>
</reference>
<comment type="caution">
    <text evidence="1">The sequence shown here is derived from an EMBL/GenBank/DDBJ whole genome shotgun (WGS) entry which is preliminary data.</text>
</comment>
<evidence type="ECO:0000313" key="2">
    <source>
        <dbReference type="Proteomes" id="UP000019140"/>
    </source>
</evidence>
<dbReference type="AlphaFoldDB" id="W4MA76"/>
<accession>W4MA76</accession>
<keyword evidence="2" id="KW-1185">Reference proteome</keyword>
<gene>
    <name evidence="1" type="ORF">ETSY2_15030</name>
</gene>
<protein>
    <submittedName>
        <fullName evidence="1">Uncharacterized protein</fullName>
    </submittedName>
</protein>
<evidence type="ECO:0000313" key="1">
    <source>
        <dbReference type="EMBL" id="ETX06781.1"/>
    </source>
</evidence>
<dbReference type="HOGENOM" id="CLU_3005563_0_0_7"/>
<organism evidence="1 2">
    <name type="scientific">Candidatus Entotheonella gemina</name>
    <dbReference type="NCBI Taxonomy" id="1429439"/>
    <lineage>
        <taxon>Bacteria</taxon>
        <taxon>Pseudomonadati</taxon>
        <taxon>Nitrospinota/Tectimicrobiota group</taxon>
        <taxon>Candidatus Tectimicrobiota</taxon>
        <taxon>Candidatus Entotheonellia</taxon>
        <taxon>Candidatus Entotheonellales</taxon>
        <taxon>Candidatus Entotheonellaceae</taxon>
        <taxon>Candidatus Entotheonella</taxon>
    </lineage>
</organism>
<name>W4MA76_9BACT</name>
<proteinExistence type="predicted"/>
<dbReference type="Proteomes" id="UP000019140">
    <property type="component" value="Unassembled WGS sequence"/>
</dbReference>
<sequence length="56" mass="6373">MRQSDETLYNVVEQQVAQKRLEQHFGEVKVTDAIGANNEQIDADLAREYADTHEAP</sequence>
<dbReference type="EMBL" id="AZHX01000603">
    <property type="protein sequence ID" value="ETX06781.1"/>
    <property type="molecule type" value="Genomic_DNA"/>
</dbReference>